<feature type="domain" description="Carrier" evidence="9">
    <location>
        <begin position="5588"/>
        <end position="5664"/>
    </location>
</feature>
<keyword evidence="6" id="KW-0677">Repeat</keyword>
<dbReference type="PROSITE" id="PS50075">
    <property type="entry name" value="CARRIER"/>
    <property type="match status" value="5"/>
</dbReference>
<dbReference type="FunFam" id="3.30.559.10:FF:000016">
    <property type="entry name" value="Nonribosomal peptide synthase Pes1"/>
    <property type="match status" value="1"/>
</dbReference>
<dbReference type="Gene3D" id="3.30.559.10">
    <property type="entry name" value="Chloramphenicol acetyltransferase-like domain"/>
    <property type="match status" value="6"/>
</dbReference>
<dbReference type="GO" id="GO:1904091">
    <property type="term" value="F:non-ribosomal peptide synthetase activity"/>
    <property type="evidence" value="ECO:0007669"/>
    <property type="project" value="UniProtKB-ARBA"/>
</dbReference>
<keyword evidence="2" id="KW-0596">Phosphopantetheine</keyword>
<dbReference type="RefSeq" id="XP_033429522.1">
    <property type="nucleotide sequence ID" value="XM_033567527.1"/>
</dbReference>
<evidence type="ECO:0000256" key="4">
    <source>
        <dbReference type="ARBA" id="ARBA00022598"/>
    </source>
</evidence>
<evidence type="ECO:0000256" key="2">
    <source>
        <dbReference type="ARBA" id="ARBA00022450"/>
    </source>
</evidence>
<dbReference type="SUPFAM" id="SSF47336">
    <property type="entry name" value="ACP-like"/>
    <property type="match status" value="6"/>
</dbReference>
<dbReference type="InterPro" id="IPR020806">
    <property type="entry name" value="PKS_PP-bd"/>
</dbReference>
<feature type="domain" description="Carrier" evidence="9">
    <location>
        <begin position="4509"/>
        <end position="4585"/>
    </location>
</feature>
<evidence type="ECO:0000256" key="8">
    <source>
        <dbReference type="SAM" id="MobiDB-lite"/>
    </source>
</evidence>
<feature type="domain" description="Carrier" evidence="9">
    <location>
        <begin position="1865"/>
        <end position="1941"/>
    </location>
</feature>
<dbReference type="SUPFAM" id="SSF56801">
    <property type="entry name" value="Acetyl-CoA synthetase-like"/>
    <property type="match status" value="5"/>
</dbReference>
<dbReference type="InterPro" id="IPR045851">
    <property type="entry name" value="AMP-bd_C_sf"/>
</dbReference>
<proteinExistence type="inferred from homology"/>
<feature type="region of interest" description="Disordered" evidence="8">
    <location>
        <begin position="2956"/>
        <end position="2975"/>
    </location>
</feature>
<dbReference type="GO" id="GO:0016740">
    <property type="term" value="F:transferase activity"/>
    <property type="evidence" value="ECO:0007669"/>
    <property type="project" value="UniProtKB-KW"/>
</dbReference>
<dbReference type="NCBIfam" id="NF003417">
    <property type="entry name" value="PRK04813.1"/>
    <property type="match status" value="5"/>
</dbReference>
<dbReference type="Proteomes" id="UP000324241">
    <property type="component" value="Unassembled WGS sequence"/>
</dbReference>
<dbReference type="PANTHER" id="PTHR45527">
    <property type="entry name" value="NONRIBOSOMAL PEPTIDE SYNTHETASE"/>
    <property type="match status" value="1"/>
</dbReference>
<feature type="domain" description="Carrier" evidence="9">
    <location>
        <begin position="2972"/>
        <end position="3046"/>
    </location>
</feature>
<evidence type="ECO:0000256" key="7">
    <source>
        <dbReference type="ARBA" id="ARBA00029454"/>
    </source>
</evidence>
<dbReference type="PROSITE" id="PS00455">
    <property type="entry name" value="AMP_BINDING"/>
    <property type="match status" value="4"/>
</dbReference>
<dbReference type="NCBIfam" id="TIGR01733">
    <property type="entry name" value="AA-adenyl-dom"/>
    <property type="match status" value="5"/>
</dbReference>
<dbReference type="GO" id="GO:0016874">
    <property type="term" value="F:ligase activity"/>
    <property type="evidence" value="ECO:0007669"/>
    <property type="project" value="UniProtKB-KW"/>
</dbReference>
<dbReference type="VEuPathDB" id="FungiDB:EYZ11_002112"/>
<name>A0A5M9MSQ3_9EURO</name>
<evidence type="ECO:0000313" key="10">
    <source>
        <dbReference type="EMBL" id="KAA8650161.1"/>
    </source>
</evidence>
<dbReference type="Gene3D" id="3.40.50.12780">
    <property type="entry name" value="N-terminal domain of ligase-like"/>
    <property type="match status" value="5"/>
</dbReference>
<dbReference type="GeneID" id="54325544"/>
<dbReference type="FunFam" id="3.30.559.30:FF:000002">
    <property type="entry name" value="Nonribosomal peptide synthase Pes1"/>
    <property type="match status" value="1"/>
</dbReference>
<dbReference type="GO" id="GO:0005737">
    <property type="term" value="C:cytoplasm"/>
    <property type="evidence" value="ECO:0007669"/>
    <property type="project" value="TreeGrafter"/>
</dbReference>
<evidence type="ECO:0000256" key="1">
    <source>
        <dbReference type="ARBA" id="ARBA00005179"/>
    </source>
</evidence>
<keyword evidence="5" id="KW-0808">Transferase</keyword>
<dbReference type="Gene3D" id="3.30.300.30">
    <property type="match status" value="5"/>
</dbReference>
<evidence type="ECO:0000256" key="3">
    <source>
        <dbReference type="ARBA" id="ARBA00022553"/>
    </source>
</evidence>
<dbReference type="PANTHER" id="PTHR45527:SF16">
    <property type="entry name" value="NONRIBOSOMAL PEPTIDE SYNTHASE ATNA-RELATED"/>
    <property type="match status" value="1"/>
</dbReference>
<dbReference type="OrthoDB" id="416786at2759"/>
<evidence type="ECO:0000259" key="9">
    <source>
        <dbReference type="PROSITE" id="PS50075"/>
    </source>
</evidence>
<sequence>MSQKAEINESSIQEFPALLNGEAQPSMAAQAQVNIECPSSELLRDSTWKDDIPLQAIVQTVWTVILKTFTGDSTIRAASLAKTHGANLQCGLIETSVEDEATLIELVGSIQNSTRNIELGQIESLPCNSCVCVVETTDEIDCKLDQFDMSLHVMADGPRLQMSLFYNTGHVAPSYATIVAATISQILGEIIANPSQKLSDINLLHPQVWHQLQSWSSIPSASIDYCVGAMFEKTVRERPFHIAVHTSEVALNYQELNTLSAQLAHHLKAKGVRPESIVVLCFPKSAWAVVAMMAVIRAGGAILFLDPSHPPARHREIVDQVRAELILTAPEYTPLWGWFEGSVLPIHRGSVDSLLQPEPAAGPIGGERVPSTVKPSNALYVIFTSGSTGKPKGCVVEHRQFLAGSLAQRKASRMSHKDRVLQLASFTFDVCILEIITSLISGACVCMPNDEERSKGPASCIQQFGVTWAFLTPSLVKLVTPEMVPTLRFLALGGEAVHRENIQTWASHLRLANGYGPTECSIAATLNPQLSLQTSPANIGYPLGGCCWIVSKDSHERLMPIGAPGELVIQGPIVARGYLNEPEKTKEVFLESTTWSPAEPSGLSRLYKTGDLARFNADGSLHFIGRKDSQVKLRGLRIELGEIEHRLVAHPLVEQAAVALANRGPGHGKLCAVVSLRKFQQTSPTVELVATKDMESAMVELKAVAEALSEQLPSYMQPTLWAPVRSIPLTIAGKQNGMMVQHWVADMPLKIFHLLTGRSESAEVERIPASTDQERELQALCSTILGAPHPEHVWLNRSFIQNGGDSIQAMQLLDQLRRKGAGAMKLEDILQSATLVDMAQRMAEHEPIEAQCDNDGDDAPAAAWDEERISQLGLRTDDVEDLYPISAVQRGILLAQQQDPDRYQLRITCEVLPPPGEPVRRERLQRAWQQVADRHPALRTVFVEAEAEDGLCDQVVLRRSHIAVVEWSHDDENAFWEQLGLYTRVDQPLQPPVTFIVSSIKEGKTFCTFDISHALIDGVSILILLRDISQAYGGLLVDPRQTVKYAPYIHYLQRLQVNTSLKYWTEYLADVPPCHFPVVNDDITDDNKLHELAVDMENADAIHAFCAAHNVTPATVFQAAWALVLKTYTGQDDVCFGYLTAGRDLPVPNISDAVGVFINMMIYRMRLSSDHTVATLIKETQDGFLKGLSHQHCSIAEIQHALGTGQALFNTILSLQSSLGEEISGGDPDRTIRFQVVGEHDPTEYNVSVNVFVSKVRVSLTLRYFTATLSDAMGANVVATFRTAVHTLIHSHNSSLSNLEFLSERDHHQIASWNRDPWQEMSACVHDVVHRQALVRPGARAIDAWDGGFTYEELDHTATSLSLILKENGVGPETLVPLCFSKSCWTVVAQLATLKAGGACVAFDPEHPSNRREEMLRQCDATVALVAEGYESLFQGLVRTVLVIGPRCVDDLRADPRATMDYSTVSPVHPAFVVFTSGSTGKPKGIVLEHRAICSSAQAHGPAMNYGPDARVLQFASYTFDVSIGETFTCLMSGGTLCIPNEEERLNDLAGVINRMNTTVVYLTPSVVSLLDPSQVPGVGTLALGGEAVREENILAWADNTHLVNIYGPAECSVWSTGLQGVPRSASPRNIGHGLGARMWITQADDPSRLCAVGAVGELLIEGPIVARGYLKDDAKTAAVFIPPPAWLAEFDSDAAQGPIRLYRTGDLARYDSDGSVHFIGRRDHQVKLHGQRVEMGEIDHALVCHEAVQNALALVPKDGPLKGKLVAVVALKNPCVPSSAPDTSSRVEFLEHGNSEDTQRDLSDIRQRVSSLLPAYMVPSTWLVVRSIPMTRNGKSDRPTVTAWVETLKEDSLGVRLDPHETSRAANQMETDLQQVISRVLNIPVTKVSMDQSFLALGGDSITAMQVASRSRSRGLGVAVKTILKSKTLRQIASQATMDATGLPSTPSNGSTTLQPFALLPTTDRADLEALAQELGYMGVADLEDAYPCSPMQEGILISQSQAPETYKFHAVCAIRAKDHADHVVLDSVRRAWQCLVARHPALRTFFVEGLSQEGLYSQLVLKEYTPRIETVKDLDSLHRYPYEHPVDYHAPVPPHRLALFENDDGVVYFNLEISHTVIDGASMAVILRDLAAAYGAELPPRPVYRDYIALLQRQSTEATLRFWTQYLEGAKPVVFPSLCDHPEPTKELRVVNIPIAQATFSRLQSFTKHHEVTLANIFQAVWAVVLRAYTGESDVVFGYLSSGRDTEGLDSDVEHAVGVFISMLACRAEVDDDATLLGITRRMHDDFLNSLPHQRTSLAQVQHALQLSGERLFNTILSLQRPMVESNTNDAITIEYLSGSDPTEYDLGVNITVSEDAVDVSINYWSTGLSDNQADLLASTLSTTLATLLATPTKPLREVDMLGQQHMRYINSLNNHGTVPETTYDCIHSLVHHRATQHPDAAAIDAWDASLSYAELDQLSAQLATHLVVLGVEVEDAVPLCFEKSAWAVVSMLAVLKAGAAYVSMNPSHPTPHLANIIHQTKARVVLAGSHADARKVRPLVDRIVVVDPALFPTLRKQDPAALAPRASPDNAAMINFTSGSTGKPKGIVVLHKGVCSLVAHNPDLGIDHASRVLQFSAYTFDTSNSEIFITLCRGGCVCVPSDHDRLNDLAGAMNRLRVTTAFLTPSVALFLSPEEVPTLRTLGLIGEVVTNNLARKWQDQVRLVNSYGPAECTVKASFSVLREGIAAANIGHGHGCLLWVVEPDNSDRLVPVGCTGELLIEGPLVSRGYLDPEQTARAFIPPPRWRTGAVPTTRLYKTGDLVKSMPDGSLVYIGRKDSQIKLNGQRVEMGEVEKSIQSDALVQQCVVLLPTRGPCKKKLVAVVVLAAVVLDHHSTGVDMCPLSDAGDREKAVTEIATIRDRLATTLPNYMIPSVWLVCPNLPWTASRKVDRPMVSRWVDSLDNDTYRRAVVEEEADAVGDRPADSASGSEMEERLRDVVARVLNIPRDDHLSRGRSFLNLGGDSITAMQLVVLCRNEGIHILFKDVMRSSSITALAQGAESVVDRRASHQATEQWDTPFGLTPIQQLYFEEISQGRTDLSANRFNQSFLLRLTRPRSIEQLRSATDQIVQRHSMLRARYRSSHRGAWTQMIPSQTRGSYRFREHAIASEEDAFGLALRAQEELDIQNGPVFAVDVFTMAGRPSLVFLVAHHLVIDLVSWRILFQELEDSLAANASPPGLVPFSFQRWQQLQADYATRHLPPSLALPYAIPPANYDYWGMTNVPNKHEETVQRAVALTRQETELLLTHCHASMRTEPLDVLIAALLLSFAQTFGREPPAVFNEGHGRQPAVTGPLAEIDLSDSVGWFTTIFPFHVPVHPHQTAVELVRRVKDQRKELPANGWSYFASKYLHEEGVRAFANHMPMEILFNYLGLYQGLERADGLFQRVPFHEGDVGPGVRRYTLFEINVYVIHGCAQVTFAFHRKMKHQQRIDDWIGNYTKMLKEFSEQLASADVVLTRSDYPLLPISYPRLDELSTQRLPELGYAMEDIEDLYPCSPLQEGILLSQTRMEETYRYHAIMRLDSIRGEPAEAQRLLSAWQQVVDRHSILRTVFLARLSSRPFDQMVLRKHEAQCLRLENAHSDEDALAALRRLNPLPVSASQPPHRMAVIQSPDGALYFKLDISHALMDGTAMTLLIHDLMTAYTHQLPSTPATSYSEYIAYIQSLPAEEAIEFWATHLGDVKPCHVPALLESSIPSTVPETRHVDVSVPNAAQVRRFCKQNDVTLANVVRLAWALVLSAYTGTEHVCFGYLTAGREIPVPGIESAVGPFINMLVCAMDIAEMRRKPVLGALRGLQEEYLKTLSYQHVGLAEIQHRLGVAGQSLFNTVVSFQRRDVEDLVLDGLRLGYIEGEDPTEYDITVNITHTDRVFTVQLGYLTSRLSPQHAEHVSEALSAALSSIVSNPRSSVESVDLFGPQQSKQVGIWNASSPATVQECLHTLFERRARAAAADTPAIASWDVDLTYAQLDKKATQLARVLVNMGLGPEDLIPICFDKSSWAIVAMLGILKAGAGFVPLDPAHPPERLAAIVAQSAAQLVLVAMGTAKLVTDLVPQILVISASSNMWLGKSCDGLIHDRAPSPTNVAYTLFTSGSTGTPKGVVMEHAAACTSVIHHGREIGCSAATRMFQFAAFTFDACILEIFTTLAYGGCICIPSEAERMSDIAGSIQRLQVNTSFLTPSVIRILRPEQVPGLTTLILGGEALDPDNIRTWAGHLRLMNGYGPTETCVFCVMNTFASPTDRNVLGRAVSSLSWIVRPGNHQQLAPIGSVGELLVQGGTLARGYLHDEAKTAEVFVTDPAFFSPKTDRGQSRFYKTGDLVRYNPDGTITYLGRKDTQIKLRGQRIELAEIEHQIQRHLPSNSHVAVEVVLPHGEKEQALLAAFICPPNRVGAGDFLAEITPEVRSQLGHLKTSLTGVLPLYMQPSLYLPTNWMPTTSAKKMDRQFLRQCGASLSDPALKTYSLLEDRRRVPSTVLEKKVQEVWHRVLKVPRDQIRADDDFFQVGGDSIAAMKIAAVTSDDMLIITVADIFRHPVLSDLAGALAARNPQVVHERSVSAFELLPNPLERSTLLDEVGARYRIPSHSIEDIYPSTPLQQGMMALSLRDPGAYVFRRILRLGPSIDIDRFQSAWEMVFQRNPILRTRLIQTTDAGLLLQVVVTEGIEWRTAETLHQYLESDSQEGITYGAPLSRYAITADGHFIWTAHHSLYDGWSLPRVLDQVKSAYNYGSCPNPPGFNAFIKYLRDTDVHSTRTFWAAQLAGQRPSTFPELPSSSYRPSVRGATRHTIPFPPSTGAPVLKATILRAAWALLLSLYTDSEDVVFGMTLSGRNSPVPGIDQMVGPMITTVPVRVRFPAELTVGGFLHQIHEQATDMIPHEHFGLQNIAGVSAECARAIEFQNLFVIQPPSDVIPGDDLLPGCEEVELPLQGFDSYPLVVECYPRETEVHLEARHDESVLSVWQVQNMMSQLEHLVQQLLPRTGNEGLRIAEIDLFMQKDRQQVLQWNQTYPEVVESTVPEIFNQQVSDRPGALAVDAWDGQLTYAELDSLSTTLARHLRYLRVRPEVFVPLCFDKSRWAVVAQMAVLKAGGACVNLDPAHPQARLESIVRDAQAPVLLCAPRHEGILGSSAHIQEVKVTEDFIDSLVSSPEVMDLSPHDLSPRNAAYVLFTSGSTGKPKGIVIEHGSLCSSSKAHGTRWGIGPETRLLQFAAYTFDVSCADIFTTLQRGGCICVPSEHDRLNALSDAINRFQCNWAFLTPTVASLLPADDIPSLKTLVLGGEASTWDTVRKWHSVLDLIVCYGPAECSVYCSGAPPATATSDPANLGAAIGALYWVADPQDPNRLMPIGCVGELLLEGPTVARGYLHDAEKTAGAFLQSLPWAPPPSGDIHRRPRVFYRTGDLVRYNEDGTIRFVGRKDTQVKVRGQRVELGEIEHAIRRSMPTLAHATVDAVRDPALQRQVVVAFLHFSHRSGRAEVMDMIPELHDQLIHLQQTLSQCLPSYMIPSMFLPLARVPLTMNGKADRRQLRELVLSLSPGETLTYSLADGCVKQEPSTAVEFQLRDLWAKVLHVDADQIGTGDHFFRSGGDSIIAMKLTSLARARGWHLSVQTIFQVPILSDMATQVEAQFPEIQGSHFSYQPFSLLPPNVGANSLAQIARDIKTTPDNIADVLPVTDFQALAIAHSMLKSRGLLNYLFLDGQGPLPWTAEFVQDAWTRFLQAHQILRTVFTAQDDRFYQVVLMQVTPDIEWYETDRDINSLGAELCEKDVASDDLQLGDPLSKLIVVGNQKHHRLIIRMSHGQYDGVCLPQIWQSLRDVFAGQRPVPDVPFAHYVAAIDARHHGRESVNYWQGLLANSTMTNIAAHSKPDYRNIYDVHLTRTIPIQSHSVSGSGITFATILKTAWATVLSALSHTTDVVFGHVVSGRNVPGPAIERIVGPCLNIVPVRVSIDSTTTVADLLHQVQSQHITSMAHDSMGMREVVRRCSPWAPFTRFSSIVQHQNIEQLSAVSLDGRPYTVGDFCPAADEADLAIKTTPLDENQMQVLLLTSSQSVGESTASTLLDLLCDTIQAICDPDSATVHGLPSQWISHRPILPLPGAVSDAQGPVFRVNGHEHTMTTATALIPHQEGAMDKLASAIYGLWRRVLQEPDLPLGWESDFFAVGGDLISAALLAAIWRQEGYPIAVEDLLDRSSVRGMAEALLQTQER</sequence>
<dbReference type="GO" id="GO:0044550">
    <property type="term" value="P:secondary metabolite biosynthetic process"/>
    <property type="evidence" value="ECO:0007669"/>
    <property type="project" value="TreeGrafter"/>
</dbReference>
<dbReference type="GO" id="GO:0031177">
    <property type="term" value="F:phosphopantetheine binding"/>
    <property type="evidence" value="ECO:0007669"/>
    <property type="project" value="InterPro"/>
</dbReference>
<organism evidence="10 11">
    <name type="scientific">Aspergillus tanneri</name>
    <dbReference type="NCBI Taxonomy" id="1220188"/>
    <lineage>
        <taxon>Eukaryota</taxon>
        <taxon>Fungi</taxon>
        <taxon>Dikarya</taxon>
        <taxon>Ascomycota</taxon>
        <taxon>Pezizomycotina</taxon>
        <taxon>Eurotiomycetes</taxon>
        <taxon>Eurotiomycetidae</taxon>
        <taxon>Eurotiales</taxon>
        <taxon>Aspergillaceae</taxon>
        <taxon>Aspergillus</taxon>
        <taxon>Aspergillus subgen. Circumdati</taxon>
    </lineage>
</organism>
<dbReference type="InterPro" id="IPR023213">
    <property type="entry name" value="CAT-like_dom_sf"/>
</dbReference>
<dbReference type="Gene3D" id="1.10.1200.10">
    <property type="entry name" value="ACP-like"/>
    <property type="match status" value="6"/>
</dbReference>
<dbReference type="CDD" id="cd05918">
    <property type="entry name" value="A_NRPS_SidN3_like"/>
    <property type="match status" value="5"/>
</dbReference>
<comment type="similarity">
    <text evidence="7">Belongs to the NRP synthetase family.</text>
</comment>
<comment type="caution">
    <text evidence="10">The sequence shown here is derived from an EMBL/GenBank/DDBJ whole genome shotgun (WGS) entry which is preliminary data.</text>
</comment>
<protein>
    <submittedName>
        <fullName evidence="10">Nonribosomal peptide synthetases (NRPS)</fullName>
    </submittedName>
</protein>
<dbReference type="PROSITE" id="PS00012">
    <property type="entry name" value="PHOSPHOPANTETHEINE"/>
    <property type="match status" value="1"/>
</dbReference>
<evidence type="ECO:0000313" key="11">
    <source>
        <dbReference type="Proteomes" id="UP000324241"/>
    </source>
</evidence>
<dbReference type="InterPro" id="IPR010071">
    <property type="entry name" value="AA_adenyl_dom"/>
</dbReference>
<dbReference type="InterPro" id="IPR036736">
    <property type="entry name" value="ACP-like_sf"/>
</dbReference>
<gene>
    <name evidence="10" type="ORF">ATNIH1004_002842</name>
</gene>
<keyword evidence="3" id="KW-0597">Phosphoprotein</keyword>
<dbReference type="FunFam" id="3.30.300.30:FF:000015">
    <property type="entry name" value="Nonribosomal peptide synthase SidD"/>
    <property type="match status" value="5"/>
</dbReference>
<dbReference type="FunFam" id="3.30.559.30:FF:000005">
    <property type="entry name" value="Nonribosomal peptide synthase Pes1"/>
    <property type="match status" value="3"/>
</dbReference>
<dbReference type="CDD" id="cd19545">
    <property type="entry name" value="FUM14_C_NRPS-like"/>
    <property type="match status" value="1"/>
</dbReference>
<dbReference type="FunFam" id="1.10.1200.10:FF:000005">
    <property type="entry name" value="Nonribosomal peptide synthetase 1"/>
    <property type="match status" value="2"/>
</dbReference>
<dbReference type="InterPro" id="IPR001242">
    <property type="entry name" value="Condensation_dom"/>
</dbReference>
<reference evidence="10 11" key="1">
    <citation type="submission" date="2019-08" db="EMBL/GenBank/DDBJ databases">
        <title>The genome sequence of a newly discovered highly antifungal drug resistant Aspergillus species, Aspergillus tanneri NIH 1004.</title>
        <authorList>
            <person name="Mounaud S."/>
            <person name="Singh I."/>
            <person name="Joardar V."/>
            <person name="Pakala S."/>
            <person name="Pakala S."/>
            <person name="Venepally P."/>
            <person name="Chung J.K."/>
            <person name="Losada L."/>
            <person name="Nierman W.C."/>
        </authorList>
    </citation>
    <scope>NUCLEOTIDE SEQUENCE [LARGE SCALE GENOMIC DNA]</scope>
    <source>
        <strain evidence="10 11">NIH1004</strain>
    </source>
</reference>
<dbReference type="FunFam" id="3.40.50.12780:FF:000014">
    <property type="entry name" value="Nonribosomal peptide synthetase 1"/>
    <property type="match status" value="5"/>
</dbReference>
<evidence type="ECO:0000256" key="5">
    <source>
        <dbReference type="ARBA" id="ARBA00022679"/>
    </source>
</evidence>
<dbReference type="CDD" id="cd19534">
    <property type="entry name" value="E_NRPS"/>
    <property type="match status" value="1"/>
</dbReference>
<dbReference type="Pfam" id="PF00550">
    <property type="entry name" value="PP-binding"/>
    <property type="match status" value="6"/>
</dbReference>
<dbReference type="Gene3D" id="3.30.559.30">
    <property type="entry name" value="Nonribosomal peptide synthetase, condensation domain"/>
    <property type="match status" value="7"/>
</dbReference>
<evidence type="ECO:0000256" key="6">
    <source>
        <dbReference type="ARBA" id="ARBA00022737"/>
    </source>
</evidence>
<dbReference type="FunFam" id="3.40.50.980:FF:000001">
    <property type="entry name" value="Non-ribosomal peptide synthetase"/>
    <property type="match status" value="1"/>
</dbReference>
<dbReference type="InterPro" id="IPR020845">
    <property type="entry name" value="AMP-binding_CS"/>
</dbReference>
<dbReference type="InterPro" id="IPR000873">
    <property type="entry name" value="AMP-dep_synth/lig_dom"/>
</dbReference>
<dbReference type="CDD" id="cd19542">
    <property type="entry name" value="CT_NRPS-like"/>
    <property type="match status" value="4"/>
</dbReference>
<dbReference type="EMBL" id="QUQM01000001">
    <property type="protein sequence ID" value="KAA8650161.1"/>
    <property type="molecule type" value="Genomic_DNA"/>
</dbReference>
<dbReference type="Pfam" id="PF00501">
    <property type="entry name" value="AMP-binding"/>
    <property type="match status" value="5"/>
</dbReference>
<dbReference type="InterPro" id="IPR009081">
    <property type="entry name" value="PP-bd_ACP"/>
</dbReference>
<feature type="domain" description="Carrier" evidence="9">
    <location>
        <begin position="768"/>
        <end position="846"/>
    </location>
</feature>
<accession>A0A5M9MSQ3</accession>
<dbReference type="SUPFAM" id="SSF52777">
    <property type="entry name" value="CoA-dependent acyltransferases"/>
    <property type="match status" value="13"/>
</dbReference>
<dbReference type="InterPro" id="IPR006162">
    <property type="entry name" value="Ppantetheine_attach_site"/>
</dbReference>
<comment type="pathway">
    <text evidence="1">Secondary metabolite biosynthesis.</text>
</comment>
<dbReference type="InterPro" id="IPR042099">
    <property type="entry name" value="ANL_N_sf"/>
</dbReference>
<dbReference type="GO" id="GO:0043041">
    <property type="term" value="P:amino acid activation for nonribosomal peptide biosynthetic process"/>
    <property type="evidence" value="ECO:0007669"/>
    <property type="project" value="TreeGrafter"/>
</dbReference>
<dbReference type="SMART" id="SM00823">
    <property type="entry name" value="PKS_PP"/>
    <property type="match status" value="5"/>
</dbReference>
<dbReference type="Pfam" id="PF00668">
    <property type="entry name" value="Condensation"/>
    <property type="match status" value="6"/>
</dbReference>
<keyword evidence="4" id="KW-0436">Ligase</keyword>
<dbReference type="FunFam" id="3.30.559.30:FF:000003">
    <property type="entry name" value="Nonribosomal peptide synthase SidD"/>
    <property type="match status" value="1"/>
</dbReference>